<dbReference type="InterPro" id="IPR036412">
    <property type="entry name" value="HAD-like_sf"/>
</dbReference>
<dbReference type="RefSeq" id="WP_130430286.1">
    <property type="nucleotide sequence ID" value="NZ_SHKP01000004.1"/>
</dbReference>
<dbReference type="Gene3D" id="1.20.120.1600">
    <property type="match status" value="1"/>
</dbReference>
<dbReference type="GO" id="GO:0016787">
    <property type="term" value="F:hydrolase activity"/>
    <property type="evidence" value="ECO:0007669"/>
    <property type="project" value="UniProtKB-KW"/>
</dbReference>
<dbReference type="NCBIfam" id="TIGR01509">
    <property type="entry name" value="HAD-SF-IA-v3"/>
    <property type="match status" value="1"/>
</dbReference>
<dbReference type="SUPFAM" id="SSF56784">
    <property type="entry name" value="HAD-like"/>
    <property type="match status" value="1"/>
</dbReference>
<evidence type="ECO:0000256" key="1">
    <source>
        <dbReference type="ARBA" id="ARBA00001946"/>
    </source>
</evidence>
<keyword evidence="3" id="KW-0460">Magnesium</keyword>
<dbReference type="InterPro" id="IPR023214">
    <property type="entry name" value="HAD_sf"/>
</dbReference>
<keyword evidence="5" id="KW-1185">Reference proteome</keyword>
<dbReference type="PANTHER" id="PTHR46470">
    <property type="entry name" value="N-ACYLNEURAMINATE-9-PHOSPHATASE"/>
    <property type="match status" value="1"/>
</dbReference>
<dbReference type="AlphaFoldDB" id="A0A4Q7W019"/>
<evidence type="ECO:0000256" key="3">
    <source>
        <dbReference type="ARBA" id="ARBA00022842"/>
    </source>
</evidence>
<dbReference type="Gene3D" id="3.40.50.1000">
    <property type="entry name" value="HAD superfamily/HAD-like"/>
    <property type="match status" value="1"/>
</dbReference>
<evidence type="ECO:0000256" key="2">
    <source>
        <dbReference type="ARBA" id="ARBA00022801"/>
    </source>
</evidence>
<reference evidence="4 5" key="1">
    <citation type="submission" date="2019-02" db="EMBL/GenBank/DDBJ databases">
        <title>Genomic Encyclopedia of Type Strains, Phase IV (KMG-IV): sequencing the most valuable type-strain genomes for metagenomic binning, comparative biology and taxonomic classification.</title>
        <authorList>
            <person name="Goeker M."/>
        </authorList>
    </citation>
    <scope>NUCLEOTIDE SEQUENCE [LARGE SCALE GENOMIC DNA]</scope>
    <source>
        <strain evidence="4 5">DSM 19570</strain>
    </source>
</reference>
<organism evidence="4 5">
    <name type="scientific">Rivibacter subsaxonicus</name>
    <dbReference type="NCBI Taxonomy" id="457575"/>
    <lineage>
        <taxon>Bacteria</taxon>
        <taxon>Pseudomonadati</taxon>
        <taxon>Pseudomonadota</taxon>
        <taxon>Betaproteobacteria</taxon>
        <taxon>Burkholderiales</taxon>
        <taxon>Rivibacter</taxon>
    </lineage>
</organism>
<comment type="cofactor">
    <cofactor evidence="1">
        <name>Mg(2+)</name>
        <dbReference type="ChEBI" id="CHEBI:18420"/>
    </cofactor>
</comment>
<name>A0A4Q7W019_9BURK</name>
<dbReference type="InterPro" id="IPR051400">
    <property type="entry name" value="HAD-like_hydrolase"/>
</dbReference>
<sequence>MNLHAVHASPIAAITLDLDDTLWPIWPTIARAERQLHDWLAANAPATAGLGAVALRRWRERAAAEHPQWAHDLTRLRLEAIRGALGEAGEDPALAEPAFEVFFAARQQVDCYADVAPALERIARRWPILALTNGNADLARIGLAQWFSAGQLGAREFGVGKPDPRFFAAACARLGLPAQAVLHVGDDARLDVAGACAAGLRTAWIRRPGLAAAAEHADPPQADWQGADLIALADWLGA</sequence>
<comment type="caution">
    <text evidence="4">The sequence shown here is derived from an EMBL/GenBank/DDBJ whole genome shotgun (WGS) entry which is preliminary data.</text>
</comment>
<protein>
    <submittedName>
        <fullName evidence="4">Putative hydrolase of the HAD superfamily</fullName>
    </submittedName>
</protein>
<dbReference type="GO" id="GO:0009231">
    <property type="term" value="P:riboflavin biosynthetic process"/>
    <property type="evidence" value="ECO:0007669"/>
    <property type="project" value="TreeGrafter"/>
</dbReference>
<evidence type="ECO:0000313" key="5">
    <source>
        <dbReference type="Proteomes" id="UP000293671"/>
    </source>
</evidence>
<dbReference type="Pfam" id="PF00702">
    <property type="entry name" value="Hydrolase"/>
    <property type="match status" value="1"/>
</dbReference>
<dbReference type="Proteomes" id="UP000293671">
    <property type="component" value="Unassembled WGS sequence"/>
</dbReference>
<dbReference type="SFLD" id="SFLDS00003">
    <property type="entry name" value="Haloacid_Dehalogenase"/>
    <property type="match status" value="1"/>
</dbReference>
<dbReference type="PANTHER" id="PTHR46470:SF4">
    <property type="entry name" value="5-AMINO-6-(5-PHOSPHO-D-RIBITYLAMINO)URACIL PHOSPHATASE YIGB"/>
    <property type="match status" value="1"/>
</dbReference>
<dbReference type="EMBL" id="SHKP01000004">
    <property type="protein sequence ID" value="RZU02534.1"/>
    <property type="molecule type" value="Genomic_DNA"/>
</dbReference>
<dbReference type="SFLD" id="SFLDG01129">
    <property type="entry name" value="C1.5:_HAD__Beta-PGM__Phosphata"/>
    <property type="match status" value="1"/>
</dbReference>
<evidence type="ECO:0000313" key="4">
    <source>
        <dbReference type="EMBL" id="RZU02534.1"/>
    </source>
</evidence>
<keyword evidence="2 4" id="KW-0378">Hydrolase</keyword>
<dbReference type="InterPro" id="IPR006439">
    <property type="entry name" value="HAD-SF_hydro_IA"/>
</dbReference>
<proteinExistence type="predicted"/>
<dbReference type="NCBIfam" id="TIGR01549">
    <property type="entry name" value="HAD-SF-IA-v1"/>
    <property type="match status" value="1"/>
</dbReference>
<gene>
    <name evidence="4" type="ORF">EV670_0562</name>
</gene>
<dbReference type="OrthoDB" id="367448at2"/>
<accession>A0A4Q7W019</accession>